<protein>
    <submittedName>
        <fullName evidence="2">Uncharacterized protein</fullName>
    </submittedName>
</protein>
<feature type="transmembrane region" description="Helical" evidence="1">
    <location>
        <begin position="12"/>
        <end position="31"/>
    </location>
</feature>
<evidence type="ECO:0000256" key="1">
    <source>
        <dbReference type="SAM" id="Phobius"/>
    </source>
</evidence>
<sequence>MTICMYVLIVKKTGIFLIVLKAIDISMPIMWNKAIKPFSFYEIPTCILFSGNFNRSNCTQLLLNNIKFHDPIHIMLFQYPIHNPFLLLIMIMGLRVKCVCRRQLLECLPECRD</sequence>
<proteinExistence type="predicted"/>
<reference evidence="2" key="1">
    <citation type="journal article" date="2013" name="J. Plant Res.">
        <title>Effect of fungi and light on seed germination of three Opuntia species from semiarid lands of central Mexico.</title>
        <authorList>
            <person name="Delgado-Sanchez P."/>
            <person name="Jimenez-Bremont J.F."/>
            <person name="Guerrero-Gonzalez Mde L."/>
            <person name="Flores J."/>
        </authorList>
    </citation>
    <scope>NUCLEOTIDE SEQUENCE</scope>
    <source>
        <tissue evidence="2">Cladode</tissue>
    </source>
</reference>
<evidence type="ECO:0000313" key="2">
    <source>
        <dbReference type="EMBL" id="MBA4658020.1"/>
    </source>
</evidence>
<reference evidence="2" key="2">
    <citation type="submission" date="2020-07" db="EMBL/GenBank/DDBJ databases">
        <authorList>
            <person name="Vera ALvarez R."/>
            <person name="Arias-Moreno D.M."/>
            <person name="Jimenez-Jacinto V."/>
            <person name="Jimenez-Bremont J.F."/>
            <person name="Swaminathan K."/>
            <person name="Moose S.P."/>
            <person name="Guerrero-Gonzalez M.L."/>
            <person name="Marino-Ramirez L."/>
            <person name="Landsman D."/>
            <person name="Rodriguez-Kessler M."/>
            <person name="Delgado-Sanchez P."/>
        </authorList>
    </citation>
    <scope>NUCLEOTIDE SEQUENCE</scope>
    <source>
        <tissue evidence="2">Cladode</tissue>
    </source>
</reference>
<feature type="transmembrane region" description="Helical" evidence="1">
    <location>
        <begin position="72"/>
        <end position="94"/>
    </location>
</feature>
<dbReference type="EMBL" id="GISG01198708">
    <property type="protein sequence ID" value="MBA4658020.1"/>
    <property type="molecule type" value="Transcribed_RNA"/>
</dbReference>
<keyword evidence="1" id="KW-0472">Membrane</keyword>
<keyword evidence="1" id="KW-0812">Transmembrane</keyword>
<organism evidence="2">
    <name type="scientific">Opuntia streptacantha</name>
    <name type="common">Prickly pear cactus</name>
    <name type="synonym">Opuntia cardona</name>
    <dbReference type="NCBI Taxonomy" id="393608"/>
    <lineage>
        <taxon>Eukaryota</taxon>
        <taxon>Viridiplantae</taxon>
        <taxon>Streptophyta</taxon>
        <taxon>Embryophyta</taxon>
        <taxon>Tracheophyta</taxon>
        <taxon>Spermatophyta</taxon>
        <taxon>Magnoliopsida</taxon>
        <taxon>eudicotyledons</taxon>
        <taxon>Gunneridae</taxon>
        <taxon>Pentapetalae</taxon>
        <taxon>Caryophyllales</taxon>
        <taxon>Cactineae</taxon>
        <taxon>Cactaceae</taxon>
        <taxon>Opuntioideae</taxon>
        <taxon>Opuntia</taxon>
    </lineage>
</organism>
<name>A0A7C9E2H5_OPUST</name>
<dbReference type="AlphaFoldDB" id="A0A7C9E2H5"/>
<accession>A0A7C9E2H5</accession>
<keyword evidence="1" id="KW-1133">Transmembrane helix</keyword>